<feature type="compositionally biased region" description="Basic and acidic residues" evidence="1">
    <location>
        <begin position="360"/>
        <end position="399"/>
    </location>
</feature>
<feature type="compositionally biased region" description="Polar residues" evidence="1">
    <location>
        <begin position="113"/>
        <end position="157"/>
    </location>
</feature>
<dbReference type="Proteomes" id="UP000076722">
    <property type="component" value="Unassembled WGS sequence"/>
</dbReference>
<feature type="compositionally biased region" description="Basic and acidic residues" evidence="1">
    <location>
        <begin position="518"/>
        <end position="528"/>
    </location>
</feature>
<feature type="compositionally biased region" description="Polar residues" evidence="1">
    <location>
        <begin position="595"/>
        <end position="604"/>
    </location>
</feature>
<feature type="compositionally biased region" description="Basic and acidic residues" evidence="1">
    <location>
        <begin position="291"/>
        <end position="342"/>
    </location>
</feature>
<feature type="compositionally biased region" description="Basic and acidic residues" evidence="1">
    <location>
        <begin position="537"/>
        <end position="548"/>
    </location>
</feature>
<feature type="compositionally biased region" description="Polar residues" evidence="1">
    <location>
        <begin position="164"/>
        <end position="180"/>
    </location>
</feature>
<feature type="compositionally biased region" description="Pro residues" evidence="1">
    <location>
        <begin position="844"/>
        <end position="858"/>
    </location>
</feature>
<protein>
    <submittedName>
        <fullName evidence="2">Uncharacterized protein</fullName>
    </submittedName>
</protein>
<name>A0A165A579_9AGAM</name>
<feature type="compositionally biased region" description="Low complexity" evidence="1">
    <location>
        <begin position="779"/>
        <end position="788"/>
    </location>
</feature>
<sequence length="878" mass="98357">MAPLTYPPSNQYGGPPSNQSQYQQNYSGSQQSISHQSHQHQPSRPNDTNYAPSSTAISDPFQHLAHLSDLEKLRELKKMILMGQHPVYKATPQPAALMDLHLGFGAGQPAEATVNQPDPQNYALASSQPNDSTKTVQSLESSELPSSKTVPPSTLPSNGAPMSRTESQSAAVAAKSSNRSDVAAGSDARAVANTNDFSNEASLRPSNNLPSSRSVNGPPPSRQNTGQTVVSSRPNGSFQRDDPRPDRESLDDRMRHGPPSYRRNDDFPNRSFASYDRPRQDLPRPNLPPRQDIRPLMDSRQGDQRPLGYERERDRETDSDRDRDDRLRRPDIRPPPDDRYPRSQDVPSVSRGPPPVVGSDARHVDNRGPDRRMSDSYRSDFRPEATNLSDRRPDPKSSDRGPPSARGPPPPVRTLPPPANDSHGRGPPTPRGPPVHGRSDGYRTPGGTERPPKQEPVEVPLSRPPPSGDRSRLQHDERPPTSESVPGRVQSLIDVDRNAGPVVQGRSPVARPAAPPERGPENRSRVNSDARPPLPPADDRGRRPDPIEARPAAVGNNAPLDSTSTPDNRSQRVVPPHSRVPSPRRHEPEQRRTEIQSGAAQPTLSERPYPNDSKLDNESGRYSRDMRDDRSLPDSRWREPFPPRAAGYSSYPAQYPPPTSPDREWRGRPEDRGRGSYYRDPERSWDRDRPFRDAPGERLEPSESRRDWEESKYSRPVSPDRWAGPPPRRSIDRFVPPPPPSGEGFNNDARAPPVDVDRPRYYPEENYPRDSRVRPRSPSPLLRPGSPRGVRDVDHRPAKRFRDEHPLYPPSEDARRARYANEYPPRPASPPFSGTHPPRDAPGIYPPPPPPGREIYPPPDRRPRSPYDNYRERYPPPR</sequence>
<organism evidence="2 3">
    <name type="scientific">Sistotremastrum niveocremeum HHB9708</name>
    <dbReference type="NCBI Taxonomy" id="1314777"/>
    <lineage>
        <taxon>Eukaryota</taxon>
        <taxon>Fungi</taxon>
        <taxon>Dikarya</taxon>
        <taxon>Basidiomycota</taxon>
        <taxon>Agaricomycotina</taxon>
        <taxon>Agaricomycetes</taxon>
        <taxon>Sistotremastrales</taxon>
        <taxon>Sistotremastraceae</taxon>
        <taxon>Sertulicium</taxon>
        <taxon>Sertulicium niveocremeum</taxon>
    </lineage>
</organism>
<feature type="compositionally biased region" description="Polar residues" evidence="1">
    <location>
        <begin position="222"/>
        <end position="238"/>
    </location>
</feature>
<feature type="compositionally biased region" description="Polar residues" evidence="1">
    <location>
        <begin position="559"/>
        <end position="568"/>
    </location>
</feature>
<feature type="compositionally biased region" description="Polar residues" evidence="1">
    <location>
        <begin position="192"/>
        <end position="215"/>
    </location>
</feature>
<feature type="compositionally biased region" description="Basic and acidic residues" evidence="1">
    <location>
        <begin position="469"/>
        <end position="480"/>
    </location>
</feature>
<dbReference type="OrthoDB" id="3184410at2759"/>
<feature type="compositionally biased region" description="Basic and acidic residues" evidence="1">
    <location>
        <begin position="239"/>
        <end position="255"/>
    </location>
</feature>
<feature type="compositionally biased region" description="Pro residues" evidence="1">
    <location>
        <begin position="405"/>
        <end position="419"/>
    </location>
</feature>
<feature type="compositionally biased region" description="Low complexity" evidence="1">
    <location>
        <begin position="571"/>
        <end position="581"/>
    </location>
</feature>
<evidence type="ECO:0000313" key="3">
    <source>
        <dbReference type="Proteomes" id="UP000076722"/>
    </source>
</evidence>
<gene>
    <name evidence="2" type="ORF">SISNIDRAFT_546431</name>
</gene>
<accession>A0A165A579</accession>
<dbReference type="STRING" id="1314777.A0A165A579"/>
<evidence type="ECO:0000313" key="2">
    <source>
        <dbReference type="EMBL" id="KZS98495.1"/>
    </source>
</evidence>
<feature type="compositionally biased region" description="Basic and acidic residues" evidence="1">
    <location>
        <begin position="755"/>
        <end position="773"/>
    </location>
</feature>
<feature type="compositionally biased region" description="Basic and acidic residues" evidence="1">
    <location>
        <begin position="584"/>
        <end position="594"/>
    </location>
</feature>
<feature type="compositionally biased region" description="Basic and acidic residues" evidence="1">
    <location>
        <begin position="789"/>
        <end position="816"/>
    </location>
</feature>
<reference evidence="2 3" key="1">
    <citation type="journal article" date="2016" name="Mol. Biol. Evol.">
        <title>Comparative Genomics of Early-Diverging Mushroom-Forming Fungi Provides Insights into the Origins of Lignocellulose Decay Capabilities.</title>
        <authorList>
            <person name="Nagy L.G."/>
            <person name="Riley R."/>
            <person name="Tritt A."/>
            <person name="Adam C."/>
            <person name="Daum C."/>
            <person name="Floudas D."/>
            <person name="Sun H."/>
            <person name="Yadav J.S."/>
            <person name="Pangilinan J."/>
            <person name="Larsson K.H."/>
            <person name="Matsuura K."/>
            <person name="Barry K."/>
            <person name="Labutti K."/>
            <person name="Kuo R."/>
            <person name="Ohm R.A."/>
            <person name="Bhattacharya S.S."/>
            <person name="Shirouzu T."/>
            <person name="Yoshinaga Y."/>
            <person name="Martin F.M."/>
            <person name="Grigoriev I.V."/>
            <person name="Hibbett D.S."/>
        </authorList>
    </citation>
    <scope>NUCLEOTIDE SEQUENCE [LARGE SCALE GENOMIC DNA]</scope>
    <source>
        <strain evidence="2 3">HHB9708</strain>
    </source>
</reference>
<keyword evidence="3" id="KW-1185">Reference proteome</keyword>
<dbReference type="EMBL" id="KV419395">
    <property type="protein sequence ID" value="KZS98495.1"/>
    <property type="molecule type" value="Genomic_DNA"/>
</dbReference>
<proteinExistence type="predicted"/>
<feature type="compositionally biased region" description="Polar residues" evidence="1">
    <location>
        <begin position="42"/>
        <end position="57"/>
    </location>
</feature>
<feature type="compositionally biased region" description="Basic and acidic residues" evidence="1">
    <location>
        <begin position="613"/>
        <end position="641"/>
    </location>
</feature>
<feature type="compositionally biased region" description="Basic and acidic residues" evidence="1">
    <location>
        <begin position="661"/>
        <end position="713"/>
    </location>
</feature>
<feature type="compositionally biased region" description="Basic and acidic residues" evidence="1">
    <location>
        <begin position="859"/>
        <end position="878"/>
    </location>
</feature>
<feature type="region of interest" description="Disordered" evidence="1">
    <location>
        <begin position="1"/>
        <end position="57"/>
    </location>
</feature>
<dbReference type="AlphaFoldDB" id="A0A165A579"/>
<evidence type="ECO:0000256" key="1">
    <source>
        <dbReference type="SAM" id="MobiDB-lite"/>
    </source>
</evidence>
<feature type="compositionally biased region" description="Low complexity" evidence="1">
    <location>
        <begin position="14"/>
        <end position="40"/>
    </location>
</feature>
<feature type="region of interest" description="Disordered" evidence="1">
    <location>
        <begin position="109"/>
        <end position="878"/>
    </location>
</feature>